<evidence type="ECO:0008006" key="8">
    <source>
        <dbReference type="Google" id="ProtNLM"/>
    </source>
</evidence>
<reference evidence="6 7" key="1">
    <citation type="journal article" date="2013" name="Nature">
        <title>Insights into bilaterian evolution from three spiralian genomes.</title>
        <authorList>
            <person name="Simakov O."/>
            <person name="Marletaz F."/>
            <person name="Cho S.J."/>
            <person name="Edsinger-Gonzales E."/>
            <person name="Havlak P."/>
            <person name="Hellsten U."/>
            <person name="Kuo D.H."/>
            <person name="Larsson T."/>
            <person name="Lv J."/>
            <person name="Arendt D."/>
            <person name="Savage R."/>
            <person name="Osoegawa K."/>
            <person name="de Jong P."/>
            <person name="Grimwood J."/>
            <person name="Chapman J.A."/>
            <person name="Shapiro H."/>
            <person name="Aerts A."/>
            <person name="Otillar R.P."/>
            <person name="Terry A.Y."/>
            <person name="Boore J.L."/>
            <person name="Grigoriev I.V."/>
            <person name="Lindberg D.R."/>
            <person name="Seaver E.C."/>
            <person name="Weisblat D.A."/>
            <person name="Putnam N.H."/>
            <person name="Rokhsar D.S."/>
        </authorList>
    </citation>
    <scope>NUCLEOTIDE SEQUENCE [LARGE SCALE GENOMIC DNA]</scope>
</reference>
<evidence type="ECO:0000256" key="3">
    <source>
        <dbReference type="ARBA" id="ARBA00022989"/>
    </source>
</evidence>
<dbReference type="PANTHER" id="PTHR21284:SF12">
    <property type="entry name" value="EG:80H7.2 PROTEIN"/>
    <property type="match status" value="1"/>
</dbReference>
<proteinExistence type="predicted"/>
<dbReference type="EMBL" id="KB201656">
    <property type="protein sequence ID" value="ESO95324.1"/>
    <property type="molecule type" value="Genomic_DNA"/>
</dbReference>
<keyword evidence="3 5" id="KW-1133">Transmembrane helix</keyword>
<dbReference type="InterPro" id="IPR004031">
    <property type="entry name" value="PMP22/EMP/MP20/Claudin"/>
</dbReference>
<evidence type="ECO:0000256" key="2">
    <source>
        <dbReference type="ARBA" id="ARBA00022692"/>
    </source>
</evidence>
<evidence type="ECO:0000256" key="1">
    <source>
        <dbReference type="ARBA" id="ARBA00004141"/>
    </source>
</evidence>
<dbReference type="CTD" id="20248786"/>
<accession>V4C1H7</accession>
<dbReference type="PANTHER" id="PTHR21284">
    <property type="entry name" value="EG:80H7.2 PROTEIN"/>
    <property type="match status" value="1"/>
</dbReference>
<keyword evidence="7" id="KW-1185">Reference proteome</keyword>
<sequence>MAFADSKGLVLGFSLIATAFLIMYLVGFCIPYWSTTTNLSTFNEPKLSYIGLWQACGVDHNMKMNPFLTVNDCFSTLEQGVPGWLRAVQLFSVLVIVFALASWIMLWWITCANFGEDKAFKFMLPCWILTGICMLVAMCIFGHFIKPRFNRLDIPGRVEIDEERIEYAWGFITVSVTTALWNALSIVFICITCCC</sequence>
<dbReference type="OMA" id="IFGASMP"/>
<protein>
    <recommendedName>
        <fullName evidence="8">Claudin</fullName>
    </recommendedName>
</protein>
<feature type="transmembrane region" description="Helical" evidence="5">
    <location>
        <begin position="9"/>
        <end position="33"/>
    </location>
</feature>
<evidence type="ECO:0000256" key="4">
    <source>
        <dbReference type="ARBA" id="ARBA00023136"/>
    </source>
</evidence>
<name>V4C1H7_LOTGI</name>
<keyword evidence="2 5" id="KW-0812">Transmembrane</keyword>
<gene>
    <name evidence="6" type="ORF">LOTGIDRAFT_232026</name>
</gene>
<dbReference type="RefSeq" id="XP_009053838.1">
    <property type="nucleotide sequence ID" value="XM_009055590.1"/>
</dbReference>
<dbReference type="OrthoDB" id="6099892at2759"/>
<evidence type="ECO:0000313" key="7">
    <source>
        <dbReference type="Proteomes" id="UP000030746"/>
    </source>
</evidence>
<dbReference type="GO" id="GO:0016020">
    <property type="term" value="C:membrane"/>
    <property type="evidence" value="ECO:0007669"/>
    <property type="project" value="UniProtKB-SubCell"/>
</dbReference>
<feature type="transmembrane region" description="Helical" evidence="5">
    <location>
        <begin position="122"/>
        <end position="145"/>
    </location>
</feature>
<keyword evidence="4 5" id="KW-0472">Membrane</keyword>
<dbReference type="HOGENOM" id="CLU_1397794_0_0_1"/>
<comment type="subcellular location">
    <subcellularLocation>
        <location evidence="1">Membrane</location>
        <topology evidence="1">Multi-pass membrane protein</topology>
    </subcellularLocation>
</comment>
<dbReference type="KEGG" id="lgi:LOTGIDRAFT_232026"/>
<dbReference type="GeneID" id="20248786"/>
<feature type="transmembrane region" description="Helical" evidence="5">
    <location>
        <begin position="167"/>
        <end position="191"/>
    </location>
</feature>
<dbReference type="AlphaFoldDB" id="V4C1H7"/>
<dbReference type="Proteomes" id="UP000030746">
    <property type="component" value="Unassembled WGS sequence"/>
</dbReference>
<evidence type="ECO:0000313" key="6">
    <source>
        <dbReference type="EMBL" id="ESO95324.1"/>
    </source>
</evidence>
<organism evidence="6 7">
    <name type="scientific">Lottia gigantea</name>
    <name type="common">Giant owl limpet</name>
    <dbReference type="NCBI Taxonomy" id="225164"/>
    <lineage>
        <taxon>Eukaryota</taxon>
        <taxon>Metazoa</taxon>
        <taxon>Spiralia</taxon>
        <taxon>Lophotrochozoa</taxon>
        <taxon>Mollusca</taxon>
        <taxon>Gastropoda</taxon>
        <taxon>Patellogastropoda</taxon>
        <taxon>Lottioidea</taxon>
        <taxon>Lottiidae</taxon>
        <taxon>Lottia</taxon>
    </lineage>
</organism>
<feature type="transmembrane region" description="Helical" evidence="5">
    <location>
        <begin position="87"/>
        <end position="110"/>
    </location>
</feature>
<evidence type="ECO:0000256" key="5">
    <source>
        <dbReference type="SAM" id="Phobius"/>
    </source>
</evidence>
<dbReference type="Gene3D" id="1.20.140.150">
    <property type="match status" value="1"/>
</dbReference>
<dbReference type="Pfam" id="PF13903">
    <property type="entry name" value="Claudin_2"/>
    <property type="match status" value="1"/>
</dbReference>